<evidence type="ECO:0000313" key="2">
    <source>
        <dbReference type="EMBL" id="CAI0468641.1"/>
    </source>
</evidence>
<feature type="chain" id="PRO_5043886055" description="Secreted protein" evidence="1">
    <location>
        <begin position="23"/>
        <end position="160"/>
    </location>
</feature>
<evidence type="ECO:0008006" key="4">
    <source>
        <dbReference type="Google" id="ProtNLM"/>
    </source>
</evidence>
<feature type="signal peptide" evidence="1">
    <location>
        <begin position="1"/>
        <end position="22"/>
    </location>
</feature>
<gene>
    <name evidence="2" type="ORF">LITE_LOCUS37880</name>
</gene>
<comment type="caution">
    <text evidence="2">The sequence shown here is derived from an EMBL/GenBank/DDBJ whole genome shotgun (WGS) entry which is preliminary data.</text>
</comment>
<dbReference type="EMBL" id="CAMGYJ010000008">
    <property type="protein sequence ID" value="CAI0468641.1"/>
    <property type="molecule type" value="Genomic_DNA"/>
</dbReference>
<proteinExistence type="predicted"/>
<organism evidence="2 3">
    <name type="scientific">Linum tenue</name>
    <dbReference type="NCBI Taxonomy" id="586396"/>
    <lineage>
        <taxon>Eukaryota</taxon>
        <taxon>Viridiplantae</taxon>
        <taxon>Streptophyta</taxon>
        <taxon>Embryophyta</taxon>
        <taxon>Tracheophyta</taxon>
        <taxon>Spermatophyta</taxon>
        <taxon>Magnoliopsida</taxon>
        <taxon>eudicotyledons</taxon>
        <taxon>Gunneridae</taxon>
        <taxon>Pentapetalae</taxon>
        <taxon>rosids</taxon>
        <taxon>fabids</taxon>
        <taxon>Malpighiales</taxon>
        <taxon>Linaceae</taxon>
        <taxon>Linum</taxon>
    </lineage>
</organism>
<keyword evidence="1" id="KW-0732">Signal</keyword>
<dbReference type="Proteomes" id="UP001154282">
    <property type="component" value="Unassembled WGS sequence"/>
</dbReference>
<sequence length="160" mass="17627">MLAVRACSVAALLCLPVRLSHLICCCCYTPSVGRLLPDTPSPTVPLLNVICALADFETRLTSLVLFYTGEEVLQPRTSLMNQLGRYIVTMTSNDDEMVVEFSSDHLVLPRGFLELLVRLLRNGGEAATYSTFTACWTVLSFAFPNQIIQIVTLQKLNAAL</sequence>
<evidence type="ECO:0000256" key="1">
    <source>
        <dbReference type="SAM" id="SignalP"/>
    </source>
</evidence>
<evidence type="ECO:0000313" key="3">
    <source>
        <dbReference type="Proteomes" id="UP001154282"/>
    </source>
</evidence>
<dbReference type="AlphaFoldDB" id="A0AAV0PEB9"/>
<name>A0AAV0PEB9_9ROSI</name>
<protein>
    <recommendedName>
        <fullName evidence="4">Secreted protein</fullName>
    </recommendedName>
</protein>
<accession>A0AAV0PEB9</accession>
<reference evidence="2" key="1">
    <citation type="submission" date="2022-08" db="EMBL/GenBank/DDBJ databases">
        <authorList>
            <person name="Gutierrez-Valencia J."/>
        </authorList>
    </citation>
    <scope>NUCLEOTIDE SEQUENCE</scope>
</reference>
<keyword evidence="3" id="KW-1185">Reference proteome</keyword>